<proteinExistence type="predicted"/>
<dbReference type="AlphaFoldDB" id="A0ABD3ESQ3"/>
<accession>A0ABD3ESQ3</accession>
<organism evidence="1 2">
    <name type="scientific">Phytophthora oleae</name>
    <dbReference type="NCBI Taxonomy" id="2107226"/>
    <lineage>
        <taxon>Eukaryota</taxon>
        <taxon>Sar</taxon>
        <taxon>Stramenopiles</taxon>
        <taxon>Oomycota</taxon>
        <taxon>Peronosporomycetes</taxon>
        <taxon>Peronosporales</taxon>
        <taxon>Peronosporaceae</taxon>
        <taxon>Phytophthora</taxon>
    </lineage>
</organism>
<evidence type="ECO:0000313" key="1">
    <source>
        <dbReference type="EMBL" id="KAL3657512.1"/>
    </source>
</evidence>
<evidence type="ECO:0000313" key="2">
    <source>
        <dbReference type="Proteomes" id="UP001632037"/>
    </source>
</evidence>
<comment type="caution">
    <text evidence="1">The sequence shown here is derived from an EMBL/GenBank/DDBJ whole genome shotgun (WGS) entry which is preliminary data.</text>
</comment>
<evidence type="ECO:0008006" key="3">
    <source>
        <dbReference type="Google" id="ProtNLM"/>
    </source>
</evidence>
<reference evidence="1 2" key="1">
    <citation type="submission" date="2024-09" db="EMBL/GenBank/DDBJ databases">
        <title>Genome sequencing and assembly of Phytophthora oleae, isolate VK10A, causative agent of rot of olive drupes.</title>
        <authorList>
            <person name="Conti Taguali S."/>
            <person name="Riolo M."/>
            <person name="La Spada F."/>
            <person name="Cacciola S.O."/>
            <person name="Dionisio G."/>
        </authorList>
    </citation>
    <scope>NUCLEOTIDE SEQUENCE [LARGE SCALE GENOMIC DNA]</scope>
    <source>
        <strain evidence="1 2">VK10A</strain>
    </source>
</reference>
<keyword evidence="2" id="KW-1185">Reference proteome</keyword>
<dbReference type="Proteomes" id="UP001632037">
    <property type="component" value="Unassembled WGS sequence"/>
</dbReference>
<sequence length="355" mass="40097">MANLVRNTPLHLGENLDSYVLPRILIDRRQVGPTTGRYVASTVASFAPRAFGVDVPAADVATTALLSFTRGTGSVSAIKSSSDETKASGKRKRSEYYNTSTRRHQCRANQARYRERQRAAQLQLQQSVEDLHKEVGSLKRQYHEYSSPLRSNQSPWSVVAEVFHLLESSFRSPWCMASAKETISHKKTRRVLAIIEKAFAHDAAMGDLVGTDALMEQLRCYTQYFGEPQLKLQRIETVAPGVMAAKAKLSVTVTELTLWHIFPHVAKLRDANDYASEQHSLYDRLLGQRLELSSLMRFFFDEHNRRVVRLETRIDLMPALLRSLRNLKDISDVLEHALITRECVICGSLSNLAPV</sequence>
<name>A0ABD3ESQ3_9STRA</name>
<protein>
    <recommendedName>
        <fullName evidence="3">BZIP domain-containing protein</fullName>
    </recommendedName>
</protein>
<gene>
    <name evidence="1" type="ORF">V7S43_017650</name>
</gene>
<dbReference type="EMBL" id="JBIMZQ010000064">
    <property type="protein sequence ID" value="KAL3657512.1"/>
    <property type="molecule type" value="Genomic_DNA"/>
</dbReference>